<dbReference type="InterPro" id="IPR001199">
    <property type="entry name" value="Cyt_B5-like_heme/steroid-bd"/>
</dbReference>
<dbReference type="PRINTS" id="PR00363">
    <property type="entry name" value="CYTOCHROMEB5"/>
</dbReference>
<dbReference type="SMART" id="SM01117">
    <property type="entry name" value="Cyt-b5"/>
    <property type="match status" value="1"/>
</dbReference>
<name>A0A6J1RBR8_9HYME</name>
<sequence>MSDSVIRYSLADVAKCNGKNGTKTWIVIYDNVYDVTDYMQQHPGGPELLEEYAGKDATSGFDDFGHSSDAKKMLKKYLIGELQDEDKSVNRKKKRAISNGITENGANRQKQRTFLAIICG</sequence>
<feature type="non-terminal residue" evidence="11">
    <location>
        <position position="120"/>
    </location>
</feature>
<dbReference type="FunFam" id="3.10.120.10:FF:000002">
    <property type="entry name" value="Cytochrome b5 type B"/>
    <property type="match status" value="1"/>
</dbReference>
<dbReference type="RefSeq" id="XP_024887902.1">
    <property type="nucleotide sequence ID" value="XM_025032134.1"/>
</dbReference>
<evidence type="ECO:0000256" key="7">
    <source>
        <dbReference type="ARBA" id="ARBA00038168"/>
    </source>
</evidence>
<evidence type="ECO:0000313" key="10">
    <source>
        <dbReference type="RefSeq" id="XP_024887902.1"/>
    </source>
</evidence>
<evidence type="ECO:0000259" key="8">
    <source>
        <dbReference type="PROSITE" id="PS50255"/>
    </source>
</evidence>
<dbReference type="SUPFAM" id="SSF55856">
    <property type="entry name" value="Cytochrome b5-like heme/steroid binding domain"/>
    <property type="match status" value="1"/>
</dbReference>
<keyword evidence="9" id="KW-1185">Reference proteome</keyword>
<reference evidence="10 11" key="1">
    <citation type="submission" date="2025-04" db="UniProtKB">
        <authorList>
            <consortium name="RefSeq"/>
        </authorList>
    </citation>
    <scope>IDENTIFICATION</scope>
    <source>
        <tissue evidence="10 11">Whole body</tissue>
    </source>
</reference>
<dbReference type="PROSITE" id="PS50255">
    <property type="entry name" value="CYTOCHROME_B5_2"/>
    <property type="match status" value="1"/>
</dbReference>
<dbReference type="GO" id="GO:0020037">
    <property type="term" value="F:heme binding"/>
    <property type="evidence" value="ECO:0007669"/>
    <property type="project" value="TreeGrafter"/>
</dbReference>
<keyword evidence="5" id="KW-0408">Iron</keyword>
<dbReference type="GO" id="GO:0016020">
    <property type="term" value="C:membrane"/>
    <property type="evidence" value="ECO:0007669"/>
    <property type="project" value="UniProtKB-SubCell"/>
</dbReference>
<evidence type="ECO:0000256" key="6">
    <source>
        <dbReference type="ARBA" id="ARBA00023136"/>
    </source>
</evidence>
<keyword evidence="2" id="KW-0349">Heme</keyword>
<comment type="subcellular location">
    <subcellularLocation>
        <location evidence="1">Membrane</location>
    </subcellularLocation>
</comment>
<dbReference type="PANTHER" id="PTHR19359">
    <property type="entry name" value="CYTOCHROME B5"/>
    <property type="match status" value="1"/>
</dbReference>
<comment type="similarity">
    <text evidence="7">Belongs to the cytochrome b5 family.</text>
</comment>
<evidence type="ECO:0000256" key="1">
    <source>
        <dbReference type="ARBA" id="ARBA00004370"/>
    </source>
</evidence>
<dbReference type="InterPro" id="IPR036400">
    <property type="entry name" value="Cyt_B5-like_heme/steroid_sf"/>
</dbReference>
<dbReference type="AlphaFoldDB" id="A0A6J1RBR8"/>
<dbReference type="GeneID" id="112466378"/>
<organism evidence="9 11">
    <name type="scientific">Temnothorax curvispinosus</name>
    <dbReference type="NCBI Taxonomy" id="300111"/>
    <lineage>
        <taxon>Eukaryota</taxon>
        <taxon>Metazoa</taxon>
        <taxon>Ecdysozoa</taxon>
        <taxon>Arthropoda</taxon>
        <taxon>Hexapoda</taxon>
        <taxon>Insecta</taxon>
        <taxon>Pterygota</taxon>
        <taxon>Neoptera</taxon>
        <taxon>Endopterygota</taxon>
        <taxon>Hymenoptera</taxon>
        <taxon>Apocrita</taxon>
        <taxon>Aculeata</taxon>
        <taxon>Formicoidea</taxon>
        <taxon>Formicidae</taxon>
        <taxon>Myrmicinae</taxon>
        <taxon>Temnothorax</taxon>
    </lineage>
</organism>
<dbReference type="Gene3D" id="3.10.120.10">
    <property type="entry name" value="Cytochrome b5-like heme/steroid binding domain"/>
    <property type="match status" value="1"/>
</dbReference>
<dbReference type="Pfam" id="PF00173">
    <property type="entry name" value="Cyt-b5"/>
    <property type="match status" value="1"/>
</dbReference>
<proteinExistence type="inferred from homology"/>
<dbReference type="Proteomes" id="UP000504618">
    <property type="component" value="Unplaced"/>
</dbReference>
<dbReference type="GO" id="GO:0046872">
    <property type="term" value="F:metal ion binding"/>
    <property type="evidence" value="ECO:0007669"/>
    <property type="project" value="UniProtKB-KW"/>
</dbReference>
<evidence type="ECO:0000256" key="5">
    <source>
        <dbReference type="ARBA" id="ARBA00023004"/>
    </source>
</evidence>
<protein>
    <submittedName>
        <fullName evidence="10 11">Cytochrome b5-like</fullName>
    </submittedName>
</protein>
<evidence type="ECO:0000256" key="3">
    <source>
        <dbReference type="ARBA" id="ARBA00022692"/>
    </source>
</evidence>
<gene>
    <name evidence="11" type="primary">LOC112466378</name>
    <name evidence="10" type="synonym">LOC112464876</name>
</gene>
<dbReference type="InterPro" id="IPR050668">
    <property type="entry name" value="Cytochrome_b5"/>
</dbReference>
<keyword evidence="6" id="KW-0472">Membrane</keyword>
<evidence type="ECO:0000256" key="2">
    <source>
        <dbReference type="ARBA" id="ARBA00022617"/>
    </source>
</evidence>
<evidence type="ECO:0000313" key="11">
    <source>
        <dbReference type="RefSeq" id="XP_024890210.1"/>
    </source>
</evidence>
<feature type="domain" description="Cytochrome b5 heme-binding" evidence="8">
    <location>
        <begin position="5"/>
        <end position="83"/>
    </location>
</feature>
<evidence type="ECO:0000256" key="4">
    <source>
        <dbReference type="ARBA" id="ARBA00022723"/>
    </source>
</evidence>
<dbReference type="RefSeq" id="XP_024890210.1">
    <property type="nucleotide sequence ID" value="XM_025034442.1"/>
</dbReference>
<keyword evidence="3" id="KW-0812">Transmembrane</keyword>
<keyword evidence="4" id="KW-0479">Metal-binding</keyword>
<dbReference type="OrthoDB" id="260091at2759"/>
<accession>A0A6J1RBR8</accession>
<evidence type="ECO:0000313" key="9">
    <source>
        <dbReference type="Proteomes" id="UP000504618"/>
    </source>
</evidence>